<feature type="compositionally biased region" description="Polar residues" evidence="2">
    <location>
        <begin position="674"/>
        <end position="684"/>
    </location>
</feature>
<feature type="transmembrane region" description="Helical" evidence="3">
    <location>
        <begin position="1303"/>
        <end position="1324"/>
    </location>
</feature>
<feature type="transmembrane region" description="Helical" evidence="3">
    <location>
        <begin position="1229"/>
        <end position="1262"/>
    </location>
</feature>
<reference evidence="5" key="3">
    <citation type="journal article" date="2021" name="Int. J. Parasitol.">
        <title>Comparative analysis of gene expression between Babesia bovis blood stages and kinetes allowed by improved genome annotation.</title>
        <authorList>
            <person name="Ueti M.W."/>
            <person name="Johnson W.C."/>
            <person name="Kappmeyer L.S."/>
            <person name="Herndon D.R."/>
            <person name="Mousel M.R."/>
            <person name="Reif K.E."/>
            <person name="Taus N.S."/>
            <person name="Ifeonu O.O."/>
            <person name="Silva J.C."/>
            <person name="Suarez C.E."/>
            <person name="Brayton K.A."/>
        </authorList>
    </citation>
    <scope>NUCLEOTIDE SEQUENCE [LARGE SCALE GENOMIC DNA]</scope>
</reference>
<feature type="transmembrane region" description="Helical" evidence="3">
    <location>
        <begin position="484"/>
        <end position="505"/>
    </location>
</feature>
<feature type="region of interest" description="Disordered" evidence="2">
    <location>
        <begin position="672"/>
        <end position="692"/>
    </location>
</feature>
<dbReference type="KEGG" id="bbo:BBOV_III008100"/>
<feature type="transmembrane region" description="Helical" evidence="3">
    <location>
        <begin position="585"/>
        <end position="611"/>
    </location>
</feature>
<feature type="transmembrane region" description="Helical" evidence="3">
    <location>
        <begin position="372"/>
        <end position="390"/>
    </location>
</feature>
<dbReference type="RefSeq" id="XP_001611938.1">
    <property type="nucleotide sequence ID" value="XM_001611888.1"/>
</dbReference>
<keyword evidence="1" id="KW-0175">Coiled coil</keyword>
<feature type="coiled-coil region" evidence="1">
    <location>
        <begin position="1428"/>
        <end position="1470"/>
    </location>
</feature>
<feature type="transmembrane region" description="Helical" evidence="3">
    <location>
        <begin position="1087"/>
        <end position="1111"/>
    </location>
</feature>
<evidence type="ECO:0008006" key="6">
    <source>
        <dbReference type="Google" id="ProtNLM"/>
    </source>
</evidence>
<accession>A7AP86</accession>
<dbReference type="OMA" id="NIKSVFM"/>
<dbReference type="eggNOG" id="ENOG502TN3A">
    <property type="taxonomic scope" value="Eukaryota"/>
</dbReference>
<protein>
    <recommendedName>
        <fullName evidence="6">Polycystin cation channel PKD1/PKD2 domain-containing protein</fullName>
    </recommendedName>
</protein>
<organism evidence="4 5">
    <name type="scientific">Babesia bovis</name>
    <dbReference type="NCBI Taxonomy" id="5865"/>
    <lineage>
        <taxon>Eukaryota</taxon>
        <taxon>Sar</taxon>
        <taxon>Alveolata</taxon>
        <taxon>Apicomplexa</taxon>
        <taxon>Aconoidasida</taxon>
        <taxon>Piroplasmida</taxon>
        <taxon>Babesiidae</taxon>
        <taxon>Babesia</taxon>
    </lineage>
</organism>
<feature type="transmembrane region" description="Helical" evidence="3">
    <location>
        <begin position="410"/>
        <end position="428"/>
    </location>
</feature>
<comment type="caution">
    <text evidence="4">The sequence shown here is derived from an EMBL/GenBank/DDBJ whole genome shotgun (WGS) entry which is preliminary data.</text>
</comment>
<keyword evidence="3" id="KW-1133">Transmembrane helix</keyword>
<dbReference type="STRING" id="5865.A7AP86"/>
<feature type="transmembrane region" description="Helical" evidence="3">
    <location>
        <begin position="767"/>
        <end position="784"/>
    </location>
</feature>
<feature type="region of interest" description="Disordered" evidence="2">
    <location>
        <begin position="874"/>
        <end position="904"/>
    </location>
</feature>
<reference evidence="4 5" key="1">
    <citation type="journal article" date="2007" name="PLoS Pathog.">
        <title>Genome sequence of Babesia bovis and comparative analysis of apicomplexan hemoprotozoa.</title>
        <authorList>
            <person name="Brayton K.A."/>
            <person name="Lau A.O.T."/>
            <person name="Herndon D.R."/>
            <person name="Hannick L."/>
            <person name="Kappmeyer L.S."/>
            <person name="Berens S.J."/>
            <person name="Bidwell S.L."/>
            <person name="Brown W.C."/>
            <person name="Crabtree J."/>
            <person name="Fadrosh D."/>
            <person name="Feldblum T."/>
            <person name="Forberger H.A."/>
            <person name="Haas B.J."/>
            <person name="Howell J.M."/>
            <person name="Khouri H."/>
            <person name="Koo H."/>
            <person name="Mann D.J."/>
            <person name="Norimine J."/>
            <person name="Paulsen I.T."/>
            <person name="Radune D."/>
            <person name="Ren Q."/>
            <person name="Smith R.K. Jr."/>
            <person name="Suarez C.E."/>
            <person name="White O."/>
            <person name="Wortman J.R."/>
            <person name="Knowles D.P. Jr."/>
            <person name="McElwain T.F."/>
            <person name="Nene V.M."/>
        </authorList>
    </citation>
    <scope>NUCLEOTIDE SEQUENCE [LARGE SCALE GENOMIC DNA]</scope>
    <source>
        <strain evidence="4">T2Bo</strain>
    </source>
</reference>
<sequence length="1494" mass="169055">MVTYNFGQVIDSYVAAVFPESDDHYNLLKDSNEDVATEEKPEVPRWHTILQCLQATLLIATLIALGTYALHVRSSYFSTLIQRAGLKEPVSLTDEGYVKFLTKLDEVKSSANVDAGTIQLFDLELQHGSDTFGYSDITTRRDVAYWLQFGLIPTLYRGLKSYNTLIGSTVRLSFIYNGDTGKTGELNPDENIVSRTALMSTFPLGGDDDLNEKVEDGISGIDKNEDEDVELVVNDSSGDPKERLPDVNTKSPYISKIPFASDGTHHTDSSTGGRFMYVSGDSFEDFMNTLNFGEQYSSRSPYFPLCSILSDLNTTAVTLEAFTGNATDYTMTHIRVHFEFILGANGDTSIKKVSKASSISTPRDNLTRRIQLGIYILVVLITVFYFYHSYCIHRGYKVYRWKGMYVLDGLAKLCLLICLIAYTFRLYMGHSSGPYIQSVSDSNGDYNLIATLGRNGRILDADLLEVMFNNLRSTIKKGYVSTGLFQMMTFWTITLLFILCCASLIGGGRAGKVLIFWAHHSMSQFLIACFAVLFTLFMMSAVNAYLVNSVEKNNASFRYNFATLFNILAGVSNDRVDEYVQNTGFMHTVSILVLIGVFTYFGIIVLATLMLTANPEHRIRSFEFIPLRNPFDSSRWHRIKMLIERKFGFLSMNNRRMILRELVFSRRRRAASDGANTSSGQSGSKGVATGSPAGGVDTAAASMEAETVNLEPPVINGNNQREQHCVDVSGDGDNKGSPKIPFGLDGLNIRWSFNYRFRNDVRTYRNILYWLILVGILVFGFKDWRYHNSRKLLQQTLKDRIKTDISDLPPLFASLNHTAGDKALKPVPDVKLEKPNGLTPEVEQATVISPSMGQDIPRVSNSDTNTLSIQTANQLDAEPGEHSRSNVDAPESSGGSDGPRVNQAMQPSYGVKAIVPKLHFSPRRIISRQEVFRWMTDGGLASMFQWVQFDNDMFHSATENPEFMSVNKRFFAVPANNPIFIEFKLHSADGFKSPIFSNMTHDLGKLTVRGVIHSEPISLGLREVFGKGATDFPDCVRKVYIHLLLVDRNADCKLYNTRIRFDLGKSGMVLLRLSVRSVVGVHLTARYWNIAFIVVTTVSSLLLLLFAWWIYKDFVSFRFNYCRHHRISPKGRFWHCLMVYFVNDYLRLIHFWILSLIAVTCVMYYIIHDNTNAVYRNINLISTLEGRLVVQNALWHIRAVHLLLWYVLGTLCTLILLVQFNMLQVLVQVIFVCITFAFTMYMLVFLALFVLAITFLFVILIFAADLYDELSRDENFVLGGLRLLVGQSKIPSHVYESNPVIMLIYPLCKLLELFLGNLLFVYLWSIWPKEDDKEAEALDKTYEMFRSEPIEECEISDGVASLTQVAPDQLDLIPNEIKEYCADEAIKFHEMFRQFNEELTSSGLTKVEYLMQLENRLAKQTHEMLTHCQSLELELEVLSKACNKAEGEDNDELETAISLLEATVADKKNELDAIYAKYKSIMDQEDNEARNNVD</sequence>
<evidence type="ECO:0000256" key="1">
    <source>
        <dbReference type="SAM" id="Coils"/>
    </source>
</evidence>
<evidence type="ECO:0000313" key="4">
    <source>
        <dbReference type="EMBL" id="EDO08370.1"/>
    </source>
</evidence>
<keyword evidence="3" id="KW-0812">Transmembrane</keyword>
<feature type="transmembrane region" description="Helical" evidence="3">
    <location>
        <begin position="525"/>
        <end position="545"/>
    </location>
</feature>
<dbReference type="EMBL" id="AAXT01000001">
    <property type="protein sequence ID" value="EDO08370.1"/>
    <property type="molecule type" value="Genomic_DNA"/>
</dbReference>
<dbReference type="GeneID" id="5480190"/>
<keyword evidence="3" id="KW-0472">Membrane</keyword>
<gene>
    <name evidence="4" type="ORF">BBOV_III008100</name>
</gene>
<evidence type="ECO:0000313" key="5">
    <source>
        <dbReference type="Proteomes" id="UP000002173"/>
    </source>
</evidence>
<evidence type="ECO:0000256" key="3">
    <source>
        <dbReference type="SAM" id="Phobius"/>
    </source>
</evidence>
<dbReference type="InParanoid" id="A7AP86"/>
<name>A7AP86_BABBO</name>
<dbReference type="Proteomes" id="UP000002173">
    <property type="component" value="Unassembled WGS sequence"/>
</dbReference>
<feature type="transmembrane region" description="Helical" evidence="3">
    <location>
        <begin position="1148"/>
        <end position="1167"/>
    </location>
</feature>
<dbReference type="VEuPathDB" id="PiroplasmaDB:BBOV_III008100"/>
<keyword evidence="5" id="KW-1185">Reference proteome</keyword>
<reference evidence="5" key="2">
    <citation type="journal article" date="2020" name="Data Brief">
        <title>Transcriptome dataset of Babesia bovis life stages within vertebrate and invertebrate hosts.</title>
        <authorList>
            <person name="Ueti M.W."/>
            <person name="Johnson W.C."/>
            <person name="Kappmeyer L.S."/>
            <person name="Herndon D.R."/>
            <person name="Mousel M.R."/>
            <person name="Reif K.E."/>
            <person name="Taus N.S."/>
            <person name="Ifeonu O.O."/>
            <person name="Silva J.C."/>
            <person name="Suarez C.E."/>
            <person name="Brayton K.A."/>
        </authorList>
    </citation>
    <scope>NUCLEOTIDE SEQUENCE [LARGE SCALE GENOMIC DNA]</scope>
</reference>
<feature type="transmembrane region" description="Helical" evidence="3">
    <location>
        <begin position="1195"/>
        <end position="1217"/>
    </location>
</feature>
<proteinExistence type="predicted"/>
<evidence type="ECO:0000256" key="2">
    <source>
        <dbReference type="SAM" id="MobiDB-lite"/>
    </source>
</evidence>